<dbReference type="NCBIfam" id="NF037995">
    <property type="entry name" value="TRAP_S1"/>
    <property type="match status" value="1"/>
</dbReference>
<dbReference type="PANTHER" id="PTHR33376">
    <property type="match status" value="1"/>
</dbReference>
<sequence>MKKNLLIVLSLLLAGNLFAGGQQESGEMENAKPKSIKVYIAGTSGADDTQSMGHFEYAKRLNAESDGVFAAEVKISGVMGETDDVTEQAIQGVPVINATDPGRLAAFVPEFGLIQMPYLLPDYTYLNKIKDTKLYAKWDKQFQDMGLKLVTVNGYSGVRSWVTDFPVRTPADLKGVKIRTIGSDLFVNSVNAMGAIATALPWGETYQGMEQGVVDGTEAQIPGIYSMRFYEIKKYVSLSEHFTLIASMVTGTKFFNSIPAEYQTILLDQAYASYKDNQEIVVSKSAEYIKEMEASGVTFVEIDKTPFIEAVQPVYDDMGFSDLKKELYAELGL</sequence>
<dbReference type="InterPro" id="IPR038404">
    <property type="entry name" value="TRAP_DctP_sf"/>
</dbReference>
<keyword evidence="1 2" id="KW-0732">Signal</keyword>
<dbReference type="KEGG" id="ock:EXM22_16940"/>
<evidence type="ECO:0000256" key="2">
    <source>
        <dbReference type="SAM" id="SignalP"/>
    </source>
</evidence>
<keyword evidence="4" id="KW-1185">Reference proteome</keyword>
<reference evidence="3 4" key="1">
    <citation type="submission" date="2019-02" db="EMBL/GenBank/DDBJ databases">
        <title>Complete Genome Sequence and Methylome Analysis of free living Spirochaetas.</title>
        <authorList>
            <person name="Fomenkov A."/>
            <person name="Dubinina G."/>
            <person name="Leshcheva N."/>
            <person name="Mikheeva N."/>
            <person name="Grabovich M."/>
            <person name="Vincze T."/>
            <person name="Roberts R.J."/>
        </authorList>
    </citation>
    <scope>NUCLEOTIDE SEQUENCE [LARGE SCALE GENOMIC DNA]</scope>
    <source>
        <strain evidence="3 4">K2</strain>
    </source>
</reference>
<evidence type="ECO:0000313" key="3">
    <source>
        <dbReference type="EMBL" id="QEN09584.1"/>
    </source>
</evidence>
<dbReference type="Gene3D" id="3.40.190.170">
    <property type="entry name" value="Bacterial extracellular solute-binding protein, family 7"/>
    <property type="match status" value="1"/>
</dbReference>
<dbReference type="RefSeq" id="WP_149487658.1">
    <property type="nucleotide sequence ID" value="NZ_CP036150.1"/>
</dbReference>
<dbReference type="GO" id="GO:0055085">
    <property type="term" value="P:transmembrane transport"/>
    <property type="evidence" value="ECO:0007669"/>
    <property type="project" value="InterPro"/>
</dbReference>
<accession>A0A5C1QSF9</accession>
<dbReference type="InterPro" id="IPR018389">
    <property type="entry name" value="DctP_fam"/>
</dbReference>
<name>A0A5C1QSF9_9SPIO</name>
<proteinExistence type="predicted"/>
<organism evidence="3 4">
    <name type="scientific">Oceanispirochaeta crateris</name>
    <dbReference type="NCBI Taxonomy" id="2518645"/>
    <lineage>
        <taxon>Bacteria</taxon>
        <taxon>Pseudomonadati</taxon>
        <taxon>Spirochaetota</taxon>
        <taxon>Spirochaetia</taxon>
        <taxon>Spirochaetales</taxon>
        <taxon>Spirochaetaceae</taxon>
        <taxon>Oceanispirochaeta</taxon>
    </lineage>
</organism>
<evidence type="ECO:0000313" key="4">
    <source>
        <dbReference type="Proteomes" id="UP000324209"/>
    </source>
</evidence>
<dbReference type="EMBL" id="CP036150">
    <property type="protein sequence ID" value="QEN09584.1"/>
    <property type="molecule type" value="Genomic_DNA"/>
</dbReference>
<dbReference type="PANTHER" id="PTHR33376:SF3">
    <property type="entry name" value="C4-DICARBOXYLATE-BINDING PROTEIN"/>
    <property type="match status" value="1"/>
</dbReference>
<evidence type="ECO:0000256" key="1">
    <source>
        <dbReference type="ARBA" id="ARBA00022729"/>
    </source>
</evidence>
<gene>
    <name evidence="3" type="ORF">EXM22_16940</name>
</gene>
<dbReference type="Pfam" id="PF03480">
    <property type="entry name" value="DctP"/>
    <property type="match status" value="1"/>
</dbReference>
<dbReference type="OrthoDB" id="89872at2"/>
<feature type="chain" id="PRO_5022702908" evidence="2">
    <location>
        <begin position="20"/>
        <end position="333"/>
    </location>
</feature>
<dbReference type="CDD" id="cd13669">
    <property type="entry name" value="PBP2_TRAP_TM0322_like"/>
    <property type="match status" value="1"/>
</dbReference>
<protein>
    <submittedName>
        <fullName evidence="3">C4-dicarboxylate ABC transporter</fullName>
    </submittedName>
</protein>
<dbReference type="Proteomes" id="UP000324209">
    <property type="component" value="Chromosome"/>
</dbReference>
<feature type="signal peptide" evidence="2">
    <location>
        <begin position="1"/>
        <end position="19"/>
    </location>
</feature>
<dbReference type="AlphaFoldDB" id="A0A5C1QSF9"/>